<dbReference type="SUPFAM" id="SSF56112">
    <property type="entry name" value="Protein kinase-like (PK-like)"/>
    <property type="match status" value="1"/>
</dbReference>
<accession>A0ABP0VCE9</accession>
<keyword evidence="2 3" id="KW-0067">ATP-binding</keyword>
<evidence type="ECO:0000256" key="3">
    <source>
        <dbReference type="PROSITE-ProRule" id="PRU10141"/>
    </source>
</evidence>
<evidence type="ECO:0000313" key="6">
    <source>
        <dbReference type="Proteomes" id="UP001497444"/>
    </source>
</evidence>
<comment type="caution">
    <text evidence="5">The sequence shown here is derived from an EMBL/GenBank/DDBJ whole genome shotgun (WGS) entry which is preliminary data.</text>
</comment>
<dbReference type="Gene3D" id="1.10.510.10">
    <property type="entry name" value="Transferase(Phosphotransferase) domain 1"/>
    <property type="match status" value="1"/>
</dbReference>
<evidence type="ECO:0000259" key="4">
    <source>
        <dbReference type="PROSITE" id="PS50011"/>
    </source>
</evidence>
<dbReference type="Proteomes" id="UP001497444">
    <property type="component" value="Unassembled WGS sequence"/>
</dbReference>
<dbReference type="InterPro" id="IPR017441">
    <property type="entry name" value="Protein_kinase_ATP_BS"/>
</dbReference>
<dbReference type="PROSITE" id="PS50011">
    <property type="entry name" value="PROTEIN_KINASE_DOM"/>
    <property type="match status" value="1"/>
</dbReference>
<dbReference type="PROSITE" id="PS00107">
    <property type="entry name" value="PROTEIN_KINASE_ATP"/>
    <property type="match status" value="1"/>
</dbReference>
<protein>
    <recommendedName>
        <fullName evidence="4">Protein kinase domain-containing protein</fullName>
    </recommendedName>
</protein>
<dbReference type="InterPro" id="IPR050108">
    <property type="entry name" value="CDK"/>
</dbReference>
<dbReference type="Pfam" id="PF00069">
    <property type="entry name" value="Pkinase"/>
    <property type="match status" value="1"/>
</dbReference>
<evidence type="ECO:0000256" key="2">
    <source>
        <dbReference type="ARBA" id="ARBA00022840"/>
    </source>
</evidence>
<evidence type="ECO:0000256" key="1">
    <source>
        <dbReference type="ARBA" id="ARBA00022741"/>
    </source>
</evidence>
<dbReference type="EMBL" id="CAXAQS010000553">
    <property type="protein sequence ID" value="CAK9252112.1"/>
    <property type="molecule type" value="Genomic_DNA"/>
</dbReference>
<feature type="domain" description="Protein kinase" evidence="4">
    <location>
        <begin position="45"/>
        <end position="349"/>
    </location>
</feature>
<sequence>MYTNTLGQPFDNITKANAKKDIENESLESFFDLTKQSPNDILNKLYRLPFLGSGSSAEVYRLWDSSRKCFFALKRFYSYSGFFGFSILDDPSVNEDLIRECSILLNSSHPNIVTLYTIYVVDNSIFLVYEYANMTVKKLLDDKYSKGLPHNILRSMAWDLFSGLDYLHSKGILHRDLRVSNVLAVYPPPTAARGVKDGNIVSVTAPSTTSTPLPTTPTIQEGILKPDLNQIPTLKIIDFDWSKVDIPQHRATPYLADYATVRNRAPEGLFNVQYMTTKADMWSSACILLHMFWGQPLGFSFDSDQWIEFLVKYLGMPTWQEQQVLRENAGRKHVQQTYDRSQVVRHYQTYESPRVVLSCSYANRGGRAVYGLDPQTVEMGPRAATERQRGHGSSLLQLNTRCQNGDLSRNEHRQAVHGLHGTTDI</sequence>
<dbReference type="PANTHER" id="PTHR24056">
    <property type="entry name" value="CELL DIVISION PROTEIN KINASE"/>
    <property type="match status" value="1"/>
</dbReference>
<keyword evidence="1 3" id="KW-0547">Nucleotide-binding</keyword>
<dbReference type="InterPro" id="IPR011009">
    <property type="entry name" value="Kinase-like_dom_sf"/>
</dbReference>
<reference evidence="5" key="1">
    <citation type="submission" date="2024-02" db="EMBL/GenBank/DDBJ databases">
        <authorList>
            <consortium name="ELIXIR-Norway"/>
            <consortium name="Elixir Norway"/>
        </authorList>
    </citation>
    <scope>NUCLEOTIDE SEQUENCE</scope>
</reference>
<dbReference type="Gene3D" id="3.30.200.20">
    <property type="entry name" value="Phosphorylase Kinase, domain 1"/>
    <property type="match status" value="1"/>
</dbReference>
<feature type="binding site" evidence="3">
    <location>
        <position position="74"/>
    </location>
    <ligand>
        <name>ATP</name>
        <dbReference type="ChEBI" id="CHEBI:30616"/>
    </ligand>
</feature>
<organism evidence="5 6">
    <name type="scientific">Sphagnum jensenii</name>
    <dbReference type="NCBI Taxonomy" id="128206"/>
    <lineage>
        <taxon>Eukaryota</taxon>
        <taxon>Viridiplantae</taxon>
        <taxon>Streptophyta</taxon>
        <taxon>Embryophyta</taxon>
        <taxon>Bryophyta</taxon>
        <taxon>Sphagnophytina</taxon>
        <taxon>Sphagnopsida</taxon>
        <taxon>Sphagnales</taxon>
        <taxon>Sphagnaceae</taxon>
        <taxon>Sphagnum</taxon>
    </lineage>
</organism>
<dbReference type="InterPro" id="IPR000719">
    <property type="entry name" value="Prot_kinase_dom"/>
</dbReference>
<evidence type="ECO:0000313" key="5">
    <source>
        <dbReference type="EMBL" id="CAK9252112.1"/>
    </source>
</evidence>
<dbReference type="InterPro" id="IPR020635">
    <property type="entry name" value="Tyr_kinase_cat_dom"/>
</dbReference>
<keyword evidence="6" id="KW-1185">Reference proteome</keyword>
<gene>
    <name evidence="5" type="ORF">CSSPJE1EN1_LOCUS27490</name>
</gene>
<dbReference type="SMART" id="SM00219">
    <property type="entry name" value="TyrKc"/>
    <property type="match status" value="1"/>
</dbReference>
<name>A0ABP0VCE9_9BRYO</name>
<proteinExistence type="predicted"/>